<accession>A0A918TB07</accession>
<dbReference type="RefSeq" id="WP_190108071.1">
    <property type="nucleotide sequence ID" value="NZ_BMVB01000002.1"/>
</dbReference>
<comment type="similarity">
    <text evidence="1">Belongs to the ATP-dependent AMP-binding enzyme family.</text>
</comment>
<dbReference type="Pfam" id="PF13193">
    <property type="entry name" value="AMP-binding_C"/>
    <property type="match status" value="1"/>
</dbReference>
<dbReference type="PANTHER" id="PTHR43767:SF11">
    <property type="entry name" value="MEDIUM-CHAIN-FATTY-ACID--COA LIGASE"/>
    <property type="match status" value="1"/>
</dbReference>
<dbReference type="SUPFAM" id="SSF56801">
    <property type="entry name" value="Acetyl-CoA synthetase-like"/>
    <property type="match status" value="1"/>
</dbReference>
<evidence type="ECO:0000259" key="4">
    <source>
        <dbReference type="Pfam" id="PF13193"/>
    </source>
</evidence>
<sequence length="550" mass="59067">MQSTMQDVPLTVARILAHGARIHGSAQVTTWTGDGAPQRRSFAEVGGRATQLAHALRTLGVAEGEPVATLMWNNAEHVEAYLAVPSMGAVLHTLNLRLPPEQLVWIVRHAADRVVLVNGSLLPLLAPLLPHLDCVEHVVVSGPGDRSALAGVRPQVHEYEDLVAGHPADHYPWPELDERQAAALCYTSGTTGDPKGVVYSHRSIYLHAMEVNAAASFGLTPAEVCLPVVPMFHVNAWGLPHAAFMAGTSLLMPDRFLQPAPLADMIESERPTVSAGVPTIWQGLLAELDARPRDMTSLRTVISGGSACPPSLMKAFEERHGLTLVQAWGMTETSPLGSVAFPPAGLSGEEAWPYRITQGRMPASVEARLVGPGGDVLPWDGRSAGELEVRGPWIAAAYHGGADGEPHRPEDKFSGDGWLRTGDVGTICPEGFLTLTDRAKDVIKSGGEWISSVELENHLMAHPEVAEAAVVAVPDEKWGERPLAVVVLKDDSAVGYEGLRAFLGERVARWQLPERWSLVATVPKTSVGKFDKKALRRSYADGELVVTTLG</sequence>
<keyword evidence="2 5" id="KW-0436">Ligase</keyword>
<dbReference type="Proteomes" id="UP000646244">
    <property type="component" value="Unassembled WGS sequence"/>
</dbReference>
<evidence type="ECO:0000313" key="5">
    <source>
        <dbReference type="EMBL" id="GHC36026.1"/>
    </source>
</evidence>
<feature type="domain" description="AMP-binding enzyme C-terminal" evidence="4">
    <location>
        <begin position="454"/>
        <end position="529"/>
    </location>
</feature>
<comment type="caution">
    <text evidence="5">The sequence shown here is derived from an EMBL/GenBank/DDBJ whole genome shotgun (WGS) entry which is preliminary data.</text>
</comment>
<gene>
    <name evidence="5" type="ORF">GCM10010507_06320</name>
</gene>
<dbReference type="InterPro" id="IPR050237">
    <property type="entry name" value="ATP-dep_AMP-bd_enzyme"/>
</dbReference>
<organism evidence="5 6">
    <name type="scientific">Streptomyces cinnamoneus</name>
    <name type="common">Streptoverticillium cinnamoneum</name>
    <dbReference type="NCBI Taxonomy" id="53446"/>
    <lineage>
        <taxon>Bacteria</taxon>
        <taxon>Bacillati</taxon>
        <taxon>Actinomycetota</taxon>
        <taxon>Actinomycetes</taxon>
        <taxon>Kitasatosporales</taxon>
        <taxon>Streptomycetaceae</taxon>
        <taxon>Streptomyces</taxon>
        <taxon>Streptomyces cinnamoneus group</taxon>
    </lineage>
</organism>
<proteinExistence type="inferred from homology"/>
<dbReference type="AlphaFoldDB" id="A0A918TB07"/>
<dbReference type="PROSITE" id="PS00455">
    <property type="entry name" value="AMP_BINDING"/>
    <property type="match status" value="1"/>
</dbReference>
<dbReference type="PANTHER" id="PTHR43767">
    <property type="entry name" value="LONG-CHAIN-FATTY-ACID--COA LIGASE"/>
    <property type="match status" value="1"/>
</dbReference>
<dbReference type="Pfam" id="PF00501">
    <property type="entry name" value="AMP-binding"/>
    <property type="match status" value="1"/>
</dbReference>
<dbReference type="FunFam" id="3.30.300.30:FF:000008">
    <property type="entry name" value="2,3-dihydroxybenzoate-AMP ligase"/>
    <property type="match status" value="1"/>
</dbReference>
<dbReference type="InterPro" id="IPR042099">
    <property type="entry name" value="ANL_N_sf"/>
</dbReference>
<feature type="domain" description="AMP-dependent synthetase/ligase" evidence="3">
    <location>
        <begin position="31"/>
        <end position="398"/>
    </location>
</feature>
<dbReference type="EMBL" id="BMVB01000002">
    <property type="protein sequence ID" value="GHC36026.1"/>
    <property type="molecule type" value="Genomic_DNA"/>
</dbReference>
<dbReference type="Gene3D" id="3.40.50.12780">
    <property type="entry name" value="N-terminal domain of ligase-like"/>
    <property type="match status" value="1"/>
</dbReference>
<name>A0A918TB07_STRCJ</name>
<evidence type="ECO:0000313" key="6">
    <source>
        <dbReference type="Proteomes" id="UP000646244"/>
    </source>
</evidence>
<evidence type="ECO:0000256" key="2">
    <source>
        <dbReference type="ARBA" id="ARBA00022598"/>
    </source>
</evidence>
<dbReference type="InterPro" id="IPR045851">
    <property type="entry name" value="AMP-bd_C_sf"/>
</dbReference>
<evidence type="ECO:0000256" key="1">
    <source>
        <dbReference type="ARBA" id="ARBA00006432"/>
    </source>
</evidence>
<dbReference type="GO" id="GO:0016877">
    <property type="term" value="F:ligase activity, forming carbon-sulfur bonds"/>
    <property type="evidence" value="ECO:0007669"/>
    <property type="project" value="UniProtKB-ARBA"/>
</dbReference>
<dbReference type="InterPro" id="IPR025110">
    <property type="entry name" value="AMP-bd_C"/>
</dbReference>
<dbReference type="Gene3D" id="3.30.300.30">
    <property type="match status" value="1"/>
</dbReference>
<dbReference type="CDD" id="cd12119">
    <property type="entry name" value="ttLC_FACS_AlkK_like"/>
    <property type="match status" value="1"/>
</dbReference>
<reference evidence="5" key="2">
    <citation type="submission" date="2020-09" db="EMBL/GenBank/DDBJ databases">
        <authorList>
            <person name="Sun Q."/>
            <person name="Ohkuma M."/>
        </authorList>
    </citation>
    <scope>NUCLEOTIDE SEQUENCE</scope>
    <source>
        <strain evidence="5">JCM 4633</strain>
    </source>
</reference>
<dbReference type="NCBIfam" id="NF004837">
    <property type="entry name" value="PRK06187.1"/>
    <property type="match status" value="1"/>
</dbReference>
<protein>
    <submittedName>
        <fullName evidence="5">Long-chain-fatty-acid--CoA ligase</fullName>
    </submittedName>
</protein>
<dbReference type="InterPro" id="IPR000873">
    <property type="entry name" value="AMP-dep_synth/lig_dom"/>
</dbReference>
<evidence type="ECO:0000259" key="3">
    <source>
        <dbReference type="Pfam" id="PF00501"/>
    </source>
</evidence>
<dbReference type="InterPro" id="IPR020845">
    <property type="entry name" value="AMP-binding_CS"/>
</dbReference>
<reference evidence="5" key="1">
    <citation type="journal article" date="2014" name="Int. J. Syst. Evol. Microbiol.">
        <title>Complete genome sequence of Corynebacterium casei LMG S-19264T (=DSM 44701T), isolated from a smear-ripened cheese.</title>
        <authorList>
            <consortium name="US DOE Joint Genome Institute (JGI-PGF)"/>
            <person name="Walter F."/>
            <person name="Albersmeier A."/>
            <person name="Kalinowski J."/>
            <person name="Ruckert C."/>
        </authorList>
    </citation>
    <scope>NUCLEOTIDE SEQUENCE</scope>
    <source>
        <strain evidence="5">JCM 4633</strain>
    </source>
</reference>